<proteinExistence type="predicted"/>
<name>A0A0B5EEN3_STRA4</name>
<keyword evidence="3" id="KW-1185">Reference proteome</keyword>
<dbReference type="Pfam" id="PF13229">
    <property type="entry name" value="Beta_helix"/>
    <property type="match status" value="1"/>
</dbReference>
<dbReference type="AlphaFoldDB" id="A0A0B5EEN3"/>
<evidence type="ECO:0000259" key="1">
    <source>
        <dbReference type="Pfam" id="PF13229"/>
    </source>
</evidence>
<accession>A0A0B5EEN3</accession>
<feature type="domain" description="Right handed beta helix" evidence="1">
    <location>
        <begin position="103"/>
        <end position="277"/>
    </location>
</feature>
<dbReference type="InterPro" id="IPR012334">
    <property type="entry name" value="Pectin_lyas_fold"/>
</dbReference>
<evidence type="ECO:0000313" key="2">
    <source>
        <dbReference type="EMBL" id="AJE80388.1"/>
    </source>
</evidence>
<dbReference type="KEGG" id="sals:SLNWT_0012"/>
<dbReference type="InterPro" id="IPR011050">
    <property type="entry name" value="Pectin_lyase_fold/virulence"/>
</dbReference>
<dbReference type="EMBL" id="CP010519">
    <property type="protein sequence ID" value="AJE80388.1"/>
    <property type="molecule type" value="Genomic_DNA"/>
</dbReference>
<dbReference type="Gene3D" id="2.160.20.10">
    <property type="entry name" value="Single-stranded right-handed beta-helix, Pectin lyase-like"/>
    <property type="match status" value="2"/>
</dbReference>
<reference evidence="2 3" key="1">
    <citation type="submission" date="2015-01" db="EMBL/GenBank/DDBJ databases">
        <title>Enhanced salinomycin production by adjusting the supply of polyketide extender units in Streptomyce albus DSM 41398.</title>
        <authorList>
            <person name="Lu C."/>
        </authorList>
    </citation>
    <scope>NUCLEOTIDE SEQUENCE [LARGE SCALE GENOMIC DNA]</scope>
    <source>
        <strain evidence="3">ATCC 21838 / DSM 41398 / FERM P-419 / JCM 4703 / NBRC 107858</strain>
    </source>
</reference>
<dbReference type="InterPro" id="IPR039448">
    <property type="entry name" value="Beta_helix"/>
</dbReference>
<gene>
    <name evidence="2" type="ORF">SLNWT_0012</name>
</gene>
<sequence>MRKAVLAPASVLGASALLSLGFVLGPDARADSVSFAAFAAGDGGGAAKCTVHVPDADDLDDVQAGDVVCIDGDLSDTRLEITKGGTADSPITYYGPDGQAVAGISIEADHVVVDGYTMDEPSAPGVEMEGAGITLQHVKISHPVDGDGDGIRFFGTDLKILDNTVTGTSNDNGHADCMQTFASDTPPSHDVLIQGNRCEDIDNMGLMAEGPNEGEGDGEGHTYNITLKNNYFETNEASQELMFEDVQHLTISGNDFQGEIDKAIGLDIGSTDAHVTDDNTYGPGIECKVGIDDSSRPGYVGPEPGCDP</sequence>
<protein>
    <recommendedName>
        <fullName evidence="1">Right handed beta helix domain-containing protein</fullName>
    </recommendedName>
</protein>
<evidence type="ECO:0000313" key="3">
    <source>
        <dbReference type="Proteomes" id="UP000031523"/>
    </source>
</evidence>
<dbReference type="SUPFAM" id="SSF51126">
    <property type="entry name" value="Pectin lyase-like"/>
    <property type="match status" value="1"/>
</dbReference>
<organism evidence="2 3">
    <name type="scientific">Streptomyces albus (strain ATCC 21838 / DSM 41398 / FERM P-419 / JCM 4703 / NBRC 107858)</name>
    <dbReference type="NCBI Taxonomy" id="1081613"/>
    <lineage>
        <taxon>Bacteria</taxon>
        <taxon>Bacillati</taxon>
        <taxon>Actinomycetota</taxon>
        <taxon>Actinomycetes</taxon>
        <taxon>Kitasatosporales</taxon>
        <taxon>Streptomycetaceae</taxon>
        <taxon>Streptomyces</taxon>
    </lineage>
</organism>
<dbReference type="Proteomes" id="UP000031523">
    <property type="component" value="Chromosome"/>
</dbReference>